<name>A0A0N0BIF2_9HYME</name>
<dbReference type="EMBL" id="KQ435729">
    <property type="protein sequence ID" value="KOX77654.1"/>
    <property type="molecule type" value="Genomic_DNA"/>
</dbReference>
<gene>
    <name evidence="2" type="ORF">WN51_09319</name>
</gene>
<protein>
    <submittedName>
        <fullName evidence="2">Uncharacterized protein</fullName>
    </submittedName>
</protein>
<feature type="region of interest" description="Disordered" evidence="1">
    <location>
        <begin position="184"/>
        <end position="209"/>
    </location>
</feature>
<sequence>MPEAIKLKRLKKASNSFYKQRHFSRKMEIKQADFFLFPFRIVEMPDHRTHTDSEREGKGGAIESLEICDTESDFSEGNTENRASLGATLMQRKLAIGSRYCSVSIVGHREAVAFVEEKNTVWISRGGLRAGLLSLMTPRLVNAFPTLPLLLITVRELSNGSLLTETISSTVNLQTRPRDLVPDFSSAKRMTSPRRRSMSKTIRYSDEQN</sequence>
<evidence type="ECO:0000313" key="2">
    <source>
        <dbReference type="EMBL" id="KOX77654.1"/>
    </source>
</evidence>
<dbReference type="Proteomes" id="UP000053105">
    <property type="component" value="Unassembled WGS sequence"/>
</dbReference>
<reference evidence="2 3" key="1">
    <citation type="submission" date="2015-07" db="EMBL/GenBank/DDBJ databases">
        <title>The genome of Melipona quadrifasciata.</title>
        <authorList>
            <person name="Pan H."/>
            <person name="Kapheim K."/>
        </authorList>
    </citation>
    <scope>NUCLEOTIDE SEQUENCE [LARGE SCALE GENOMIC DNA]</scope>
    <source>
        <strain evidence="2">0111107301</strain>
        <tissue evidence="2">Whole body</tissue>
    </source>
</reference>
<evidence type="ECO:0000313" key="3">
    <source>
        <dbReference type="Proteomes" id="UP000053105"/>
    </source>
</evidence>
<dbReference type="AlphaFoldDB" id="A0A0N0BIF2"/>
<accession>A0A0N0BIF2</accession>
<proteinExistence type="predicted"/>
<organism evidence="2 3">
    <name type="scientific">Melipona quadrifasciata</name>
    <dbReference type="NCBI Taxonomy" id="166423"/>
    <lineage>
        <taxon>Eukaryota</taxon>
        <taxon>Metazoa</taxon>
        <taxon>Ecdysozoa</taxon>
        <taxon>Arthropoda</taxon>
        <taxon>Hexapoda</taxon>
        <taxon>Insecta</taxon>
        <taxon>Pterygota</taxon>
        <taxon>Neoptera</taxon>
        <taxon>Endopterygota</taxon>
        <taxon>Hymenoptera</taxon>
        <taxon>Apocrita</taxon>
        <taxon>Aculeata</taxon>
        <taxon>Apoidea</taxon>
        <taxon>Anthophila</taxon>
        <taxon>Apidae</taxon>
        <taxon>Melipona</taxon>
    </lineage>
</organism>
<keyword evidence="3" id="KW-1185">Reference proteome</keyword>
<evidence type="ECO:0000256" key="1">
    <source>
        <dbReference type="SAM" id="MobiDB-lite"/>
    </source>
</evidence>